<dbReference type="EMBL" id="JBHSLD010000001">
    <property type="protein sequence ID" value="MFC5379431.1"/>
    <property type="molecule type" value="Genomic_DNA"/>
</dbReference>
<dbReference type="RefSeq" id="WP_340266389.1">
    <property type="nucleotide sequence ID" value="NZ_JBBEOG010000001.1"/>
</dbReference>
<evidence type="ECO:0000313" key="3">
    <source>
        <dbReference type="Proteomes" id="UP001596122"/>
    </source>
</evidence>
<accession>A0ABW0GLV3</accession>
<proteinExistence type="predicted"/>
<keyword evidence="3" id="KW-1185">Reference proteome</keyword>
<feature type="region of interest" description="Disordered" evidence="1">
    <location>
        <begin position="1"/>
        <end position="56"/>
    </location>
</feature>
<gene>
    <name evidence="2" type="ORF">ACFPJ6_01375</name>
</gene>
<sequence>MTTTETDPAATTTPLRAPELVPSTRAPAPAETEEPFSARTEAEVCRRVTGDRHHGL</sequence>
<protein>
    <submittedName>
        <fullName evidence="2">Uncharacterized protein</fullName>
    </submittedName>
</protein>
<feature type="compositionally biased region" description="Basic and acidic residues" evidence="1">
    <location>
        <begin position="40"/>
        <end position="56"/>
    </location>
</feature>
<evidence type="ECO:0000256" key="1">
    <source>
        <dbReference type="SAM" id="MobiDB-lite"/>
    </source>
</evidence>
<evidence type="ECO:0000313" key="2">
    <source>
        <dbReference type="EMBL" id="MFC5379431.1"/>
    </source>
</evidence>
<dbReference type="Proteomes" id="UP001596122">
    <property type="component" value="Unassembled WGS sequence"/>
</dbReference>
<comment type="caution">
    <text evidence="2">The sequence shown here is derived from an EMBL/GenBank/DDBJ whole genome shotgun (WGS) entry which is preliminary data.</text>
</comment>
<feature type="compositionally biased region" description="Low complexity" evidence="1">
    <location>
        <begin position="1"/>
        <end position="14"/>
    </location>
</feature>
<reference evidence="3" key="1">
    <citation type="journal article" date="2019" name="Int. J. Syst. Evol. Microbiol.">
        <title>The Global Catalogue of Microorganisms (GCM) 10K type strain sequencing project: providing services to taxonomists for standard genome sequencing and annotation.</title>
        <authorList>
            <consortium name="The Broad Institute Genomics Platform"/>
            <consortium name="The Broad Institute Genome Sequencing Center for Infectious Disease"/>
            <person name="Wu L."/>
            <person name="Ma J."/>
        </authorList>
    </citation>
    <scope>NUCLEOTIDE SEQUENCE [LARGE SCALE GENOMIC DNA]</scope>
    <source>
        <strain evidence="3">CCUG 43114</strain>
    </source>
</reference>
<name>A0ABW0GLV3_9MICO</name>
<organism evidence="2 3">
    <name type="scientific">Aquipuribacter nitratireducens</name>
    <dbReference type="NCBI Taxonomy" id="650104"/>
    <lineage>
        <taxon>Bacteria</taxon>
        <taxon>Bacillati</taxon>
        <taxon>Actinomycetota</taxon>
        <taxon>Actinomycetes</taxon>
        <taxon>Micrococcales</taxon>
        <taxon>Intrasporangiaceae</taxon>
        <taxon>Aquipuribacter</taxon>
    </lineage>
</organism>